<sequence>MFSETAVAKVDARPYFERVLGHALKEGLVDEARLASIRREGAKGIVQLAGFFGTANLRPELEAARTRLVTLVGLALEAEAGGQLDAAARLLRDKSLLALSKAGAERLRGLLKLPTDSFLEPPNALNEDEKVFLSRWTFDEPMTFARYLLERKAREKNHNLHELSYWLAGKFGVSRDEVQGWHVSCDSVVNSVLLVLFAEKNPKGFFSGERFTKLHEAARKKRKHDFSLLDAWREEAPPALQALLDRAREHFLSDVLALIRGHEAIDLYRRQERFSGLFFFDASDVDEVTHHDKAMEEEWRRITGGHGDHTDVQCTALLMVATGLEPTPVLRKKDAIAIWQHFRDAGFDDKAVEAFIETVVPFEYQADVLRLWQEDLGPEAGVKLDDDIQAHALTYLHEACRPGWKKKP</sequence>
<evidence type="ECO:0000313" key="1">
    <source>
        <dbReference type="EMBL" id="TYC58442.1"/>
    </source>
</evidence>
<proteinExistence type="predicted"/>
<dbReference type="Proteomes" id="UP000389128">
    <property type="component" value="Unassembled WGS sequence"/>
</dbReference>
<name>A0A6C2CYN3_9RHOO</name>
<dbReference type="RefSeq" id="WP_148579142.1">
    <property type="nucleotide sequence ID" value="NZ_SDKK01000009.1"/>
</dbReference>
<dbReference type="EMBL" id="SDKK01000009">
    <property type="protein sequence ID" value="TYC58442.1"/>
    <property type="molecule type" value="Genomic_DNA"/>
</dbReference>
<accession>A0A6C2CYN3</accession>
<keyword evidence="2" id="KW-1185">Reference proteome</keyword>
<protein>
    <submittedName>
        <fullName evidence="1">Uncharacterized protein</fullName>
    </submittedName>
</protein>
<organism evidence="1 2">
    <name type="scientific">Zoogloea oleivorans</name>
    <dbReference type="NCBI Taxonomy" id="1552750"/>
    <lineage>
        <taxon>Bacteria</taxon>
        <taxon>Pseudomonadati</taxon>
        <taxon>Pseudomonadota</taxon>
        <taxon>Betaproteobacteria</taxon>
        <taxon>Rhodocyclales</taxon>
        <taxon>Zoogloeaceae</taxon>
        <taxon>Zoogloea</taxon>
    </lineage>
</organism>
<dbReference type="OrthoDB" id="9177834at2"/>
<reference evidence="1 2" key="1">
    <citation type="submission" date="2019-01" db="EMBL/GenBank/DDBJ databases">
        <title>Zoogloea oleivorans genome sequencing and assembly.</title>
        <authorList>
            <person name="Tancsics A."/>
            <person name="Farkas M."/>
            <person name="Kriszt B."/>
            <person name="Maroti G."/>
            <person name="Horvath B."/>
        </authorList>
    </citation>
    <scope>NUCLEOTIDE SEQUENCE [LARGE SCALE GENOMIC DNA]</scope>
    <source>
        <strain evidence="1 2">Buc</strain>
    </source>
</reference>
<evidence type="ECO:0000313" key="2">
    <source>
        <dbReference type="Proteomes" id="UP000389128"/>
    </source>
</evidence>
<comment type="caution">
    <text evidence="1">The sequence shown here is derived from an EMBL/GenBank/DDBJ whole genome shotgun (WGS) entry which is preliminary data.</text>
</comment>
<dbReference type="AlphaFoldDB" id="A0A6C2CYN3"/>
<gene>
    <name evidence="1" type="ORF">ETQ85_11205</name>
</gene>